<sequence>MEKKREEEGSVIWIDEDEAESSLGSCILLADDAEEIPLKRENTEEALDEEVIVTFCKRAKVMPHARYDCPTHPFEQGECETSCPLGRNAETCSECYCYICDKVAAECKDWVTPSFCHCNAHNKSKFWKDQWNSALTGSLSQFNLELSEIDADIQHGGVLLQQFMHDVSVEYNKYLSGNRIAPDFPKCLCHRNLRPGKCEKCSSFPLYTVHSYASVSELVTAFLNLAEKERPKTEVIMLMGATREIALHKDLTPFAQNVGHLVSLSQAVPCLMSRITRRLQRLLVLNDFPKPLYNKLTAFYHSIPFPVHCHIFSNSLNFAPWDHCLLISVLKGQNVTGQRTLKGKKECLCETVAVVEARIERMEGCRQYKELIRYLKVVKCNDSKWLQKWQDKVPFYLCKSGDFVGAAQALFIVYPRSCCAACRLSLLQFEVYLKMFRSGQAPFGNDMEGSVLWGPAGTPVKLPVLLKQMFKLFYCNVSLYTSPKCWSSMIKIFASHPVVGADGSLTAITLKEPSQELQQVVSEESRYVVEQLTQTPHSNVTFSKHFGQDSSLEAGLIFVVQAVRHMILMEHNSLCSFLEIVLAFGNNLWALKLLLESLAYHEEAVRNIVSLLLADLCCHKTEMLGLWQHWGAQYVGELLCLFLTSRDRNLPSVGISIINIIVENLPMCPWAKEVSKFLQKSTKPFGWADYEVSTFIAISQSSLCLRLPRVCQLPSPLATSEQDAPSSKDFRLLTATEGSAWRGEPHTPSSKVDASPSLTRTWKKEVESLKYQLAYKREMSSKTIPEFLKWIEDGIPEDPFLNPELMKNNPWVEKGKCTIL</sequence>
<reference evidence="2" key="1">
    <citation type="submission" date="2022-12" db="EMBL/GenBank/DDBJ databases">
        <authorList>
            <person name="Alioto T."/>
            <person name="Alioto T."/>
            <person name="Gomez Garrido J."/>
        </authorList>
    </citation>
    <scope>NUCLEOTIDE SEQUENCE</scope>
</reference>
<dbReference type="SUPFAM" id="SSF48670">
    <property type="entry name" value="Transducin (heterotrimeric G protein), gamma chain"/>
    <property type="match status" value="1"/>
</dbReference>
<proteinExistence type="predicted"/>
<dbReference type="AlphaFoldDB" id="A0AA35PNU1"/>
<dbReference type="InterPro" id="IPR053234">
    <property type="entry name" value="RPM1_Interactor"/>
</dbReference>
<evidence type="ECO:0000259" key="1">
    <source>
        <dbReference type="PROSITE" id="PS50058"/>
    </source>
</evidence>
<feature type="domain" description="G protein gamma" evidence="1">
    <location>
        <begin position="754"/>
        <end position="820"/>
    </location>
</feature>
<protein>
    <submittedName>
        <fullName evidence="2">XP_028563108.1uncharacterized protein LOC114585000 isoform X1</fullName>
    </submittedName>
</protein>
<dbReference type="Pfam" id="PF00631">
    <property type="entry name" value="G-gamma"/>
    <property type="match status" value="1"/>
</dbReference>
<dbReference type="SMART" id="SM00224">
    <property type="entry name" value="GGL"/>
    <property type="match status" value="1"/>
</dbReference>
<keyword evidence="3" id="KW-1185">Reference proteome</keyword>
<dbReference type="PANTHER" id="PTHR33443">
    <property type="entry name" value="ZGC:112980"/>
    <property type="match status" value="1"/>
</dbReference>
<dbReference type="SMART" id="SM01224">
    <property type="entry name" value="G_gamma"/>
    <property type="match status" value="1"/>
</dbReference>
<dbReference type="Proteomes" id="UP001178461">
    <property type="component" value="Chromosome 14"/>
</dbReference>
<dbReference type="InterPro" id="IPR015898">
    <property type="entry name" value="G-protein_gamma-like_dom"/>
</dbReference>
<name>A0AA35PNU1_9SAUR</name>
<dbReference type="GO" id="GO:0007186">
    <property type="term" value="P:G protein-coupled receptor signaling pathway"/>
    <property type="evidence" value="ECO:0007669"/>
    <property type="project" value="InterPro"/>
</dbReference>
<evidence type="ECO:0000313" key="2">
    <source>
        <dbReference type="EMBL" id="CAI5792383.1"/>
    </source>
</evidence>
<dbReference type="InterPro" id="IPR036284">
    <property type="entry name" value="GGL_sf"/>
</dbReference>
<gene>
    <name evidence="2" type="ORF">PODLI_1B039971</name>
</gene>
<dbReference type="PANTHER" id="PTHR33443:SF30">
    <property type="entry name" value="SARCOSINE DEHYDROGENASE-2C PROTEIN"/>
    <property type="match status" value="1"/>
</dbReference>
<dbReference type="EMBL" id="OX395139">
    <property type="protein sequence ID" value="CAI5792383.1"/>
    <property type="molecule type" value="Genomic_DNA"/>
</dbReference>
<organism evidence="2 3">
    <name type="scientific">Podarcis lilfordi</name>
    <name type="common">Lilford's wall lizard</name>
    <dbReference type="NCBI Taxonomy" id="74358"/>
    <lineage>
        <taxon>Eukaryota</taxon>
        <taxon>Metazoa</taxon>
        <taxon>Chordata</taxon>
        <taxon>Craniata</taxon>
        <taxon>Vertebrata</taxon>
        <taxon>Euteleostomi</taxon>
        <taxon>Lepidosauria</taxon>
        <taxon>Squamata</taxon>
        <taxon>Bifurcata</taxon>
        <taxon>Unidentata</taxon>
        <taxon>Episquamata</taxon>
        <taxon>Laterata</taxon>
        <taxon>Lacertibaenia</taxon>
        <taxon>Lacertidae</taxon>
        <taxon>Podarcis</taxon>
    </lineage>
</organism>
<dbReference type="PROSITE" id="PS50058">
    <property type="entry name" value="G_PROTEIN_GAMMA"/>
    <property type="match status" value="1"/>
</dbReference>
<accession>A0AA35PNU1</accession>
<dbReference type="Gene3D" id="4.10.260.10">
    <property type="entry name" value="Transducin (heterotrimeric G protein), gamma chain"/>
    <property type="match status" value="1"/>
</dbReference>
<dbReference type="CDD" id="cd00068">
    <property type="entry name" value="GGL"/>
    <property type="match status" value="1"/>
</dbReference>
<evidence type="ECO:0000313" key="3">
    <source>
        <dbReference type="Proteomes" id="UP001178461"/>
    </source>
</evidence>